<dbReference type="Proteomes" id="UP001151760">
    <property type="component" value="Unassembled WGS sequence"/>
</dbReference>
<keyword evidence="2" id="KW-1185">Reference proteome</keyword>
<gene>
    <name evidence="1" type="ORF">Tco_1079687</name>
</gene>
<evidence type="ECO:0000313" key="2">
    <source>
        <dbReference type="Proteomes" id="UP001151760"/>
    </source>
</evidence>
<comment type="caution">
    <text evidence="1">The sequence shown here is derived from an EMBL/GenBank/DDBJ whole genome shotgun (WGS) entry which is preliminary data.</text>
</comment>
<dbReference type="EMBL" id="BQNB010019961">
    <property type="protein sequence ID" value="GJT90842.1"/>
    <property type="molecule type" value="Genomic_DNA"/>
</dbReference>
<protein>
    <submittedName>
        <fullName evidence="1">Uncharacterized protein</fullName>
    </submittedName>
</protein>
<proteinExistence type="predicted"/>
<name>A0ABQ5HSK4_9ASTR</name>
<reference evidence="1" key="2">
    <citation type="submission" date="2022-01" db="EMBL/GenBank/DDBJ databases">
        <authorList>
            <person name="Yamashiro T."/>
            <person name="Shiraishi A."/>
            <person name="Satake H."/>
            <person name="Nakayama K."/>
        </authorList>
    </citation>
    <scope>NUCLEOTIDE SEQUENCE</scope>
</reference>
<sequence>MVAICMSLGVGSMRGGGFREDWQLGQSQSELAVKIGVQNSRRAADEPPGWNFQLVLGNAKRLKMPFGKSMENKFGNLLHMIWFSGTLMFLVGKKLKGAGMIRVTQCQPYTTREPGQTKEVACDIIRENSWWSQQGATIKSNPYYDQSHLRFSYLNLEQGSRIVHENKELHEKKKLHHQEREELQKKVSNISKMDKNKAKLDKTELEIGRV</sequence>
<evidence type="ECO:0000313" key="1">
    <source>
        <dbReference type="EMBL" id="GJT90842.1"/>
    </source>
</evidence>
<accession>A0ABQ5HSK4</accession>
<reference evidence="1" key="1">
    <citation type="journal article" date="2022" name="Int. J. Mol. Sci.">
        <title>Draft Genome of Tanacetum Coccineum: Genomic Comparison of Closely Related Tanacetum-Family Plants.</title>
        <authorList>
            <person name="Yamashiro T."/>
            <person name="Shiraishi A."/>
            <person name="Nakayama K."/>
            <person name="Satake H."/>
        </authorList>
    </citation>
    <scope>NUCLEOTIDE SEQUENCE</scope>
</reference>
<organism evidence="1 2">
    <name type="scientific">Tanacetum coccineum</name>
    <dbReference type="NCBI Taxonomy" id="301880"/>
    <lineage>
        <taxon>Eukaryota</taxon>
        <taxon>Viridiplantae</taxon>
        <taxon>Streptophyta</taxon>
        <taxon>Embryophyta</taxon>
        <taxon>Tracheophyta</taxon>
        <taxon>Spermatophyta</taxon>
        <taxon>Magnoliopsida</taxon>
        <taxon>eudicotyledons</taxon>
        <taxon>Gunneridae</taxon>
        <taxon>Pentapetalae</taxon>
        <taxon>asterids</taxon>
        <taxon>campanulids</taxon>
        <taxon>Asterales</taxon>
        <taxon>Asteraceae</taxon>
        <taxon>Asteroideae</taxon>
        <taxon>Anthemideae</taxon>
        <taxon>Anthemidinae</taxon>
        <taxon>Tanacetum</taxon>
    </lineage>
</organism>